<keyword evidence="4 7" id="KW-1133">Transmembrane helix</keyword>
<feature type="transmembrane region" description="Helical" evidence="7">
    <location>
        <begin position="150"/>
        <end position="174"/>
    </location>
</feature>
<keyword evidence="3 7" id="KW-0812">Transmembrane</keyword>
<protein>
    <recommendedName>
        <fullName evidence="8">Major facilitator superfamily (MFS) profile domain-containing protein</fullName>
    </recommendedName>
</protein>
<dbReference type="PANTHER" id="PTHR23504">
    <property type="entry name" value="MAJOR FACILITATOR SUPERFAMILY DOMAIN-CONTAINING PROTEIN 10"/>
    <property type="match status" value="1"/>
</dbReference>
<name>A0A1V8TG45_9PEZI</name>
<feature type="region of interest" description="Disordered" evidence="6">
    <location>
        <begin position="268"/>
        <end position="320"/>
    </location>
</feature>
<feature type="transmembrane region" description="Helical" evidence="7">
    <location>
        <begin position="397"/>
        <end position="416"/>
    </location>
</feature>
<dbReference type="GO" id="GO:0016020">
    <property type="term" value="C:membrane"/>
    <property type="evidence" value="ECO:0007669"/>
    <property type="project" value="UniProtKB-SubCell"/>
</dbReference>
<dbReference type="FunCoup" id="A0A1V8TG45">
    <property type="interactions" value="109"/>
</dbReference>
<accession>A0A1V8TG45</accession>
<dbReference type="InterPro" id="IPR036259">
    <property type="entry name" value="MFS_trans_sf"/>
</dbReference>
<feature type="transmembrane region" description="Helical" evidence="7">
    <location>
        <begin position="527"/>
        <end position="547"/>
    </location>
</feature>
<organism evidence="9 10">
    <name type="scientific">Cryoendolithus antarcticus</name>
    <dbReference type="NCBI Taxonomy" id="1507870"/>
    <lineage>
        <taxon>Eukaryota</taxon>
        <taxon>Fungi</taxon>
        <taxon>Dikarya</taxon>
        <taxon>Ascomycota</taxon>
        <taxon>Pezizomycotina</taxon>
        <taxon>Dothideomycetes</taxon>
        <taxon>Dothideomycetidae</taxon>
        <taxon>Cladosporiales</taxon>
        <taxon>Cladosporiaceae</taxon>
        <taxon>Cryoendolithus</taxon>
    </lineage>
</organism>
<reference evidence="10" key="1">
    <citation type="submission" date="2017-03" db="EMBL/GenBank/DDBJ databases">
        <title>Genomes of endolithic fungi from Antarctica.</title>
        <authorList>
            <person name="Coleine C."/>
            <person name="Masonjones S."/>
            <person name="Stajich J.E."/>
        </authorList>
    </citation>
    <scope>NUCLEOTIDE SEQUENCE [LARGE SCALE GENOMIC DNA]</scope>
    <source>
        <strain evidence="10">CCFEE 5527</strain>
    </source>
</reference>
<comment type="caution">
    <text evidence="9">The sequence shown here is derived from an EMBL/GenBank/DDBJ whole genome shotgun (WGS) entry which is preliminary data.</text>
</comment>
<dbReference type="PROSITE" id="PS50850">
    <property type="entry name" value="MFS"/>
    <property type="match status" value="1"/>
</dbReference>
<dbReference type="SUPFAM" id="SSF103473">
    <property type="entry name" value="MFS general substrate transporter"/>
    <property type="match status" value="1"/>
</dbReference>
<comment type="subcellular location">
    <subcellularLocation>
        <location evidence="1">Membrane</location>
        <topology evidence="1">Multi-pass membrane protein</topology>
    </subcellularLocation>
</comment>
<evidence type="ECO:0000256" key="2">
    <source>
        <dbReference type="ARBA" id="ARBA00022448"/>
    </source>
</evidence>
<feature type="transmembrane region" description="Helical" evidence="7">
    <location>
        <begin position="59"/>
        <end position="81"/>
    </location>
</feature>
<evidence type="ECO:0000256" key="3">
    <source>
        <dbReference type="ARBA" id="ARBA00022692"/>
    </source>
</evidence>
<feature type="domain" description="Major facilitator superfamily (MFS) profile" evidence="8">
    <location>
        <begin position="21"/>
        <end position="551"/>
    </location>
</feature>
<proteinExistence type="predicted"/>
<feature type="transmembrane region" description="Helical" evidence="7">
    <location>
        <begin position="428"/>
        <end position="446"/>
    </location>
</feature>
<feature type="transmembrane region" description="Helical" evidence="7">
    <location>
        <begin position="194"/>
        <end position="215"/>
    </location>
</feature>
<dbReference type="InParanoid" id="A0A1V8TG45"/>
<evidence type="ECO:0000256" key="4">
    <source>
        <dbReference type="ARBA" id="ARBA00022989"/>
    </source>
</evidence>
<evidence type="ECO:0000256" key="1">
    <source>
        <dbReference type="ARBA" id="ARBA00004141"/>
    </source>
</evidence>
<dbReference type="PANTHER" id="PTHR23504:SF15">
    <property type="entry name" value="MAJOR FACILITATOR SUPERFAMILY (MFS) PROFILE DOMAIN-CONTAINING PROTEIN"/>
    <property type="match status" value="1"/>
</dbReference>
<dbReference type="AlphaFoldDB" id="A0A1V8TG45"/>
<keyword evidence="2" id="KW-0813">Transport</keyword>
<dbReference type="Proteomes" id="UP000192596">
    <property type="component" value="Unassembled WGS sequence"/>
</dbReference>
<feature type="transmembrane region" description="Helical" evidence="7">
    <location>
        <begin position="342"/>
        <end position="361"/>
    </location>
</feature>
<keyword evidence="5 7" id="KW-0472">Membrane</keyword>
<dbReference type="InterPro" id="IPR011701">
    <property type="entry name" value="MFS"/>
</dbReference>
<feature type="transmembrane region" description="Helical" evidence="7">
    <location>
        <begin position="93"/>
        <end position="112"/>
    </location>
</feature>
<evidence type="ECO:0000256" key="6">
    <source>
        <dbReference type="SAM" id="MobiDB-lite"/>
    </source>
</evidence>
<dbReference type="InterPro" id="IPR020846">
    <property type="entry name" value="MFS_dom"/>
</dbReference>
<feature type="transmembrane region" description="Helical" evidence="7">
    <location>
        <begin position="118"/>
        <end position="138"/>
    </location>
</feature>
<evidence type="ECO:0000313" key="10">
    <source>
        <dbReference type="Proteomes" id="UP000192596"/>
    </source>
</evidence>
<keyword evidence="10" id="KW-1185">Reference proteome</keyword>
<evidence type="ECO:0000256" key="7">
    <source>
        <dbReference type="SAM" id="Phobius"/>
    </source>
</evidence>
<feature type="compositionally biased region" description="Polar residues" evidence="6">
    <location>
        <begin position="577"/>
        <end position="591"/>
    </location>
</feature>
<evidence type="ECO:0000256" key="5">
    <source>
        <dbReference type="ARBA" id="ARBA00023136"/>
    </source>
</evidence>
<evidence type="ECO:0000313" key="9">
    <source>
        <dbReference type="EMBL" id="OQO10182.1"/>
    </source>
</evidence>
<dbReference type="EMBL" id="NAJO01000009">
    <property type="protein sequence ID" value="OQO10182.1"/>
    <property type="molecule type" value="Genomic_DNA"/>
</dbReference>
<feature type="compositionally biased region" description="Polar residues" evidence="6">
    <location>
        <begin position="300"/>
        <end position="310"/>
    </location>
</feature>
<gene>
    <name evidence="9" type="ORF">B0A48_04539</name>
</gene>
<dbReference type="Pfam" id="PF07690">
    <property type="entry name" value="MFS_1"/>
    <property type="match status" value="1"/>
</dbReference>
<dbReference type="OrthoDB" id="10262656at2759"/>
<dbReference type="Gene3D" id="1.20.1250.20">
    <property type="entry name" value="MFS general substrate transporter like domains"/>
    <property type="match status" value="2"/>
</dbReference>
<sequence>MLCFGRRTRRDPDTPPFPVRQMFVLALCRLAEPIAFMSIFPYVYHMIESFHTTSDDRRITFYAGMVTSAFAFAEFLSCMVWGRVSDRYGRKPILLTGLAGTGISMILFGFAPNLTTALIARAMGGLLNGNIGVLQSTVAEVITVEAHQPYAYSVMPIVWCLGSVAGSAIGGVMADPVRNYGWPEGSIWDKFPFLLPNVFCTAVVVLAIFVGILFLEETHEEKKLERDRGLELGKRILSLFQREPMVALSSTKTARTSTTYTLIREESFDSPPDYRSAAPSPELVPAHAPEGLPPPAYQSIEGSPRSSISGEDSRMMSQELDSEALAKETEAAKRNASTLNAFTKQVIIIIVSYGILAYHTISAEQLLPVMFTLPESNKPISLPFGFTGGFGLPTKSIGGILSVQGVIQVIAMLFAFSPLTKRLGSLTLFRISVFTYPFLYIITPYLTLAPTSIRMPCVYIILMWKVCAQAFTFPSALVMMANNTPSSKVSGTLNGAMGAAASLSRTFGPPVSGQLQGTGLAHGVLGLPWWANACVAVGGAFLSIFMIEERRRTFASEKHAAVDEESDDMLLIVESPNASLETMQSTPSSPILTRFDRRSSRS</sequence>
<dbReference type="GO" id="GO:0022857">
    <property type="term" value="F:transmembrane transporter activity"/>
    <property type="evidence" value="ECO:0007669"/>
    <property type="project" value="InterPro"/>
</dbReference>
<evidence type="ECO:0000259" key="8">
    <source>
        <dbReference type="PROSITE" id="PS50850"/>
    </source>
</evidence>
<feature type="region of interest" description="Disordered" evidence="6">
    <location>
        <begin position="577"/>
        <end position="602"/>
    </location>
</feature>
<feature type="transmembrane region" description="Helical" evidence="7">
    <location>
        <begin position="21"/>
        <end position="47"/>
    </location>
</feature>